<dbReference type="EMBL" id="NGUO01000008">
    <property type="protein sequence ID" value="OWS71786.1"/>
    <property type="molecule type" value="Genomic_DNA"/>
</dbReference>
<sequence>MTLATDISIAKLNSPKLSDIFVQFLLIGAISFGGGIMAYERILLVENRKWLSADEFMAYLAISQTMPGLNSVNMAVLSGDHLRGALGALIATIGLILPGSLFVLGMGILYASASDHPLANLILIGIAAAASGLLAAITYRIGEDNWRHLKSLLIIVATFILMSIAKLSLPIVLLIMAPIAIYLYRPRQGV</sequence>
<keyword evidence="5 7" id="KW-1133">Transmembrane helix</keyword>
<evidence type="ECO:0000313" key="9">
    <source>
        <dbReference type="Proteomes" id="UP000198104"/>
    </source>
</evidence>
<comment type="caution">
    <text evidence="8">The sequence shown here is derived from an EMBL/GenBank/DDBJ whole genome shotgun (WGS) entry which is preliminary data.</text>
</comment>
<dbReference type="RefSeq" id="WP_088527191.1">
    <property type="nucleotide sequence ID" value="NZ_NGUO01000008.1"/>
</dbReference>
<feature type="transmembrane region" description="Helical" evidence="7">
    <location>
        <begin position="151"/>
        <end position="184"/>
    </location>
</feature>
<name>A0A254Q2J6_9BURK</name>
<feature type="transmembrane region" description="Helical" evidence="7">
    <location>
        <begin position="20"/>
        <end position="39"/>
    </location>
</feature>
<evidence type="ECO:0000256" key="6">
    <source>
        <dbReference type="ARBA" id="ARBA00023136"/>
    </source>
</evidence>
<organism evidence="8 9">
    <name type="scientific">Polynucleobacter aenigmaticus</name>
    <dbReference type="NCBI Taxonomy" id="1743164"/>
    <lineage>
        <taxon>Bacteria</taxon>
        <taxon>Pseudomonadati</taxon>
        <taxon>Pseudomonadota</taxon>
        <taxon>Betaproteobacteria</taxon>
        <taxon>Burkholderiales</taxon>
        <taxon>Burkholderiaceae</taxon>
        <taxon>Polynucleobacter</taxon>
    </lineage>
</organism>
<dbReference type="OrthoDB" id="8596378at2"/>
<evidence type="ECO:0000256" key="4">
    <source>
        <dbReference type="ARBA" id="ARBA00022692"/>
    </source>
</evidence>
<dbReference type="InterPro" id="IPR003370">
    <property type="entry name" value="Chromate_transpt"/>
</dbReference>
<reference evidence="8 9" key="1">
    <citation type="submission" date="2017-05" db="EMBL/GenBank/DDBJ databases">
        <title>Polynucleobacter sp. MWH-K35W1 isolated from the permanently anoxic monimolimnion of a meromictic lake.</title>
        <authorList>
            <person name="Hahn M.W."/>
        </authorList>
    </citation>
    <scope>NUCLEOTIDE SEQUENCE [LARGE SCALE GENOMIC DNA]</scope>
    <source>
        <strain evidence="8 9">MWH-K35W1</strain>
    </source>
</reference>
<gene>
    <name evidence="8" type="ORF">CBI30_04840</name>
</gene>
<comment type="subcellular location">
    <subcellularLocation>
        <location evidence="1">Cell membrane</location>
        <topology evidence="1">Multi-pass membrane protein</topology>
    </subcellularLocation>
</comment>
<dbReference type="InterPro" id="IPR052518">
    <property type="entry name" value="CHR_Transporter"/>
</dbReference>
<evidence type="ECO:0000256" key="3">
    <source>
        <dbReference type="ARBA" id="ARBA00022475"/>
    </source>
</evidence>
<evidence type="ECO:0000256" key="7">
    <source>
        <dbReference type="SAM" id="Phobius"/>
    </source>
</evidence>
<evidence type="ECO:0008006" key="10">
    <source>
        <dbReference type="Google" id="ProtNLM"/>
    </source>
</evidence>
<evidence type="ECO:0000256" key="1">
    <source>
        <dbReference type="ARBA" id="ARBA00004651"/>
    </source>
</evidence>
<dbReference type="Pfam" id="PF02417">
    <property type="entry name" value="Chromate_transp"/>
    <property type="match status" value="1"/>
</dbReference>
<keyword evidence="3" id="KW-1003">Cell membrane</keyword>
<dbReference type="PANTHER" id="PTHR43663">
    <property type="entry name" value="CHROMATE TRANSPORT PROTEIN-RELATED"/>
    <property type="match status" value="1"/>
</dbReference>
<keyword evidence="6 7" id="KW-0472">Membrane</keyword>
<dbReference type="GO" id="GO:0015109">
    <property type="term" value="F:chromate transmembrane transporter activity"/>
    <property type="evidence" value="ECO:0007669"/>
    <property type="project" value="InterPro"/>
</dbReference>
<dbReference type="AlphaFoldDB" id="A0A254Q2J6"/>
<accession>A0A254Q2J6</accession>
<feature type="transmembrane region" description="Helical" evidence="7">
    <location>
        <begin position="86"/>
        <end position="112"/>
    </location>
</feature>
<proteinExistence type="inferred from homology"/>
<protein>
    <recommendedName>
        <fullName evidence="10">Chromate transporter</fullName>
    </recommendedName>
</protein>
<dbReference type="Proteomes" id="UP000198104">
    <property type="component" value="Unassembled WGS sequence"/>
</dbReference>
<evidence type="ECO:0000256" key="5">
    <source>
        <dbReference type="ARBA" id="ARBA00022989"/>
    </source>
</evidence>
<dbReference type="GO" id="GO:0005886">
    <property type="term" value="C:plasma membrane"/>
    <property type="evidence" value="ECO:0007669"/>
    <property type="project" value="UniProtKB-SubCell"/>
</dbReference>
<dbReference type="PANTHER" id="PTHR43663:SF1">
    <property type="entry name" value="CHROMATE TRANSPORTER"/>
    <property type="match status" value="1"/>
</dbReference>
<comment type="similarity">
    <text evidence="2">Belongs to the chromate ion transporter (CHR) (TC 2.A.51) family.</text>
</comment>
<keyword evidence="9" id="KW-1185">Reference proteome</keyword>
<feature type="transmembrane region" description="Helical" evidence="7">
    <location>
        <begin position="118"/>
        <end position="139"/>
    </location>
</feature>
<evidence type="ECO:0000313" key="8">
    <source>
        <dbReference type="EMBL" id="OWS71786.1"/>
    </source>
</evidence>
<keyword evidence="4 7" id="KW-0812">Transmembrane</keyword>
<evidence type="ECO:0000256" key="2">
    <source>
        <dbReference type="ARBA" id="ARBA00005262"/>
    </source>
</evidence>